<reference evidence="7 8" key="1">
    <citation type="submission" date="2017-11" db="EMBL/GenBank/DDBJ databases">
        <title>Comparative genomic analysis of Holospora spp., intranuclear symbionts of paramecia.</title>
        <authorList>
            <person name="Garushyants S.K."/>
            <person name="Beliavskaya A."/>
            <person name="Malko D.B."/>
            <person name="Logacheva M.D."/>
            <person name="Rautian M.S."/>
            <person name="Gelfand M.S."/>
        </authorList>
    </citation>
    <scope>NUCLEOTIDE SEQUENCE [LARGE SCALE GENOMIC DNA]</scope>
    <source>
        <strain evidence="8">02AZ16</strain>
    </source>
</reference>
<evidence type="ECO:0000256" key="1">
    <source>
        <dbReference type="ARBA" id="ARBA00004459"/>
    </source>
</evidence>
<evidence type="ECO:0000256" key="2">
    <source>
        <dbReference type="ARBA" id="ARBA00008681"/>
    </source>
</evidence>
<keyword evidence="5" id="KW-0449">Lipoprotein</keyword>
<evidence type="ECO:0000256" key="5">
    <source>
        <dbReference type="ARBA" id="ARBA00023288"/>
    </source>
</evidence>
<comment type="subcellular location">
    <subcellularLocation>
        <location evidence="1">Cell outer membrane</location>
        <topology evidence="1">Lipid-anchor</topology>
    </subcellularLocation>
</comment>
<comment type="caution">
    <text evidence="7">The sequence shown here is derived from an EMBL/GenBank/DDBJ whole genome shotgun (WGS) entry which is preliminary data.</text>
</comment>
<dbReference type="InterPro" id="IPR008816">
    <property type="entry name" value="Gly_zipper_2TM_dom"/>
</dbReference>
<comment type="similarity">
    <text evidence="2">Belongs to the rickettsiale 17 kDa surface antigen family.</text>
</comment>
<evidence type="ECO:0000256" key="4">
    <source>
        <dbReference type="ARBA" id="ARBA00023136"/>
    </source>
</evidence>
<keyword evidence="4" id="KW-0472">Membrane</keyword>
<dbReference type="Pfam" id="PF05433">
    <property type="entry name" value="Rick_17kDa_Anti"/>
    <property type="match status" value="1"/>
</dbReference>
<dbReference type="PANTHER" id="PTHR35603">
    <property type="match status" value="1"/>
</dbReference>
<gene>
    <name evidence="7" type="ORF">HCUR_00295</name>
</gene>
<dbReference type="RefSeq" id="WP_104206430.1">
    <property type="nucleotide sequence ID" value="NZ_PHHC01000065.1"/>
</dbReference>
<dbReference type="EMBL" id="PHHC01000065">
    <property type="protein sequence ID" value="PPE05337.1"/>
    <property type="molecule type" value="Genomic_DNA"/>
</dbReference>
<evidence type="ECO:0000259" key="6">
    <source>
        <dbReference type="Pfam" id="PF05433"/>
    </source>
</evidence>
<evidence type="ECO:0000313" key="8">
    <source>
        <dbReference type="Proteomes" id="UP000239425"/>
    </source>
</evidence>
<proteinExistence type="inferred from homology"/>
<dbReference type="Proteomes" id="UP000239425">
    <property type="component" value="Unassembled WGS sequence"/>
</dbReference>
<organism evidence="7 8">
    <name type="scientific">Holospora curviuscula</name>
    <dbReference type="NCBI Taxonomy" id="1082868"/>
    <lineage>
        <taxon>Bacteria</taxon>
        <taxon>Pseudomonadati</taxon>
        <taxon>Pseudomonadota</taxon>
        <taxon>Alphaproteobacteria</taxon>
        <taxon>Holosporales</taxon>
        <taxon>Holosporaceae</taxon>
        <taxon>Holospora</taxon>
    </lineage>
</organism>
<dbReference type="InterPro" id="IPR051407">
    <property type="entry name" value="Bact_OM_lipoprot/Surf_antigen"/>
</dbReference>
<sequence length="152" mass="16224">MIIKKAWVFTLMVVGLLGCDPQNSPKLGQMGGLILGGATGGFLGSTIGKGRGRVIATAVGAVLGGALGSMIGSQLDPKEQREVKNSTVYALESGQVQTWKSSTKNARCMVQPSVIDSTGCREYKTIVIIDGRRQEAYGRACKDEFGQWRIEN</sequence>
<name>A0A2S5RDF5_9PROT</name>
<dbReference type="AlphaFoldDB" id="A0A2S5RDF5"/>
<evidence type="ECO:0000256" key="3">
    <source>
        <dbReference type="ARBA" id="ARBA00015281"/>
    </source>
</evidence>
<accession>A0A2S5RDF5</accession>
<feature type="domain" description="Glycine zipper 2TM" evidence="6">
    <location>
        <begin position="31"/>
        <end position="72"/>
    </location>
</feature>
<evidence type="ECO:0000313" key="7">
    <source>
        <dbReference type="EMBL" id="PPE05337.1"/>
    </source>
</evidence>
<protein>
    <recommendedName>
        <fullName evidence="3">17 kDa surface antigen</fullName>
    </recommendedName>
</protein>
<keyword evidence="8" id="KW-1185">Reference proteome</keyword>
<dbReference type="GO" id="GO:0009279">
    <property type="term" value="C:cell outer membrane"/>
    <property type="evidence" value="ECO:0007669"/>
    <property type="project" value="UniProtKB-SubCell"/>
</dbReference>
<dbReference type="PANTHER" id="PTHR35603:SF2">
    <property type="entry name" value="OUTER MEMBRANE LIPOPROTEIN"/>
    <property type="match status" value="1"/>
</dbReference>
<dbReference type="PROSITE" id="PS51257">
    <property type="entry name" value="PROKAR_LIPOPROTEIN"/>
    <property type="match status" value="1"/>
</dbReference>
<dbReference type="OrthoDB" id="5402098at2"/>